<dbReference type="PROSITE" id="PS51294">
    <property type="entry name" value="HTH_MYB"/>
    <property type="match status" value="2"/>
</dbReference>
<feature type="region of interest" description="Disordered" evidence="1">
    <location>
        <begin position="483"/>
        <end position="546"/>
    </location>
</feature>
<feature type="compositionally biased region" description="Low complexity" evidence="1">
    <location>
        <begin position="113"/>
        <end position="123"/>
    </location>
</feature>
<organism evidence="4 5">
    <name type="scientific">Prymnesium parvum</name>
    <name type="common">Toxic golden alga</name>
    <dbReference type="NCBI Taxonomy" id="97485"/>
    <lineage>
        <taxon>Eukaryota</taxon>
        <taxon>Haptista</taxon>
        <taxon>Haptophyta</taxon>
        <taxon>Prymnesiophyceae</taxon>
        <taxon>Prymnesiales</taxon>
        <taxon>Prymnesiaceae</taxon>
        <taxon>Prymnesium</taxon>
    </lineage>
</organism>
<dbReference type="AlphaFoldDB" id="A0AB34J6S4"/>
<dbReference type="PROSITE" id="PS50090">
    <property type="entry name" value="MYB_LIKE"/>
    <property type="match status" value="2"/>
</dbReference>
<dbReference type="InterPro" id="IPR017930">
    <property type="entry name" value="Myb_dom"/>
</dbReference>
<feature type="compositionally biased region" description="Polar residues" evidence="1">
    <location>
        <begin position="711"/>
        <end position="721"/>
    </location>
</feature>
<dbReference type="SUPFAM" id="SSF46689">
    <property type="entry name" value="Homeodomain-like"/>
    <property type="match status" value="1"/>
</dbReference>
<evidence type="ECO:0000259" key="3">
    <source>
        <dbReference type="PROSITE" id="PS51294"/>
    </source>
</evidence>
<evidence type="ECO:0000313" key="4">
    <source>
        <dbReference type="EMBL" id="KAL1512333.1"/>
    </source>
</evidence>
<feature type="domain" description="HTH myb-type" evidence="3">
    <location>
        <begin position="547"/>
        <end position="597"/>
    </location>
</feature>
<evidence type="ECO:0000259" key="2">
    <source>
        <dbReference type="PROSITE" id="PS50090"/>
    </source>
</evidence>
<dbReference type="Pfam" id="PF00249">
    <property type="entry name" value="Myb_DNA-binding"/>
    <property type="match status" value="2"/>
</dbReference>
<feature type="region of interest" description="Disordered" evidence="1">
    <location>
        <begin position="299"/>
        <end position="330"/>
    </location>
</feature>
<keyword evidence="5" id="KW-1185">Reference proteome</keyword>
<dbReference type="CDD" id="cd00167">
    <property type="entry name" value="SANT"/>
    <property type="match status" value="2"/>
</dbReference>
<dbReference type="EMBL" id="JBGBPQ010000013">
    <property type="protein sequence ID" value="KAL1512333.1"/>
    <property type="molecule type" value="Genomic_DNA"/>
</dbReference>
<dbReference type="GO" id="GO:0000978">
    <property type="term" value="F:RNA polymerase II cis-regulatory region sequence-specific DNA binding"/>
    <property type="evidence" value="ECO:0007669"/>
    <property type="project" value="TreeGrafter"/>
</dbReference>
<feature type="domain" description="HTH myb-type" evidence="3">
    <location>
        <begin position="660"/>
        <end position="706"/>
    </location>
</feature>
<dbReference type="Proteomes" id="UP001515480">
    <property type="component" value="Unassembled WGS sequence"/>
</dbReference>
<sequence>MGAEISQDANPPPADGAPPPQAAHGAEGRGAAGCRTLPSLSTVRRSTSSSSLNVSTTLNDPTAAAMHDARHDRRARAATWQHRGQRRRAYLNTPWQGRGGSGCPSAHSDTDSEGGQSESSCSGMKRTFTESDCSGMEEEMPHGAGGTWPRAIKRNNSSQRSLTECVNLWDVSRELAREKQDLSAQLRQVAGGGRGDSMPNFEMMNDKKLAADLQKLVEQAGHEKLMRERLGAEGISDEDGMVDAILGAMLADSNSPTSAQIASAAGLGPSLLGQCSGSADDSNQRQLYQLGRQLGQMLSQSGQLAESSHMAQFEKGETPAASSTRNDAADALGFPGEQLLRAEVEASLHSRSLESSAHAAMGEREASRDANPSGATLPSHPGLLSSAQLEMSDSVYDGIFGDVFGRYPGGIAPLSPVHEVASPMVSTAVGIQPDHSLMLGPTLEDMLHSPKDMLSSPKGLLYDDQSPRFTELELDSPRILSSDLGRAIERGKGKSSKGRGGGRARDGTSGSSGGGASDGGTSTGLSSNEAGDYESRDDAKRDNSHGNRKEWSLLEDQMVVDGVRRSGCRWRQIAAMLPGRSDDAVRNRWNRLKEAEITGSSLREPGQTGGGAPYHCSKCGQIKKNHRCTAIEGTSKEWGELTAHVERRAESKKKPERVGWTRMEDAIITQSVEELGHRWYHIAERLPGRTDHAIRNRWHRLQSMRNDALQVTNTPEGTSDLSPAASHQAHDEHMGMSELSSPHAMPFDESPDGLMNS</sequence>
<feature type="compositionally biased region" description="Gly residues" evidence="1">
    <location>
        <begin position="510"/>
        <end position="522"/>
    </location>
</feature>
<dbReference type="PANTHER" id="PTHR45614:SF25">
    <property type="entry name" value="MYB PROTEIN"/>
    <property type="match status" value="1"/>
</dbReference>
<feature type="domain" description="Myb-like" evidence="2">
    <location>
        <begin position="652"/>
        <end position="702"/>
    </location>
</feature>
<feature type="compositionally biased region" description="Pro residues" evidence="1">
    <location>
        <begin position="10"/>
        <end position="21"/>
    </location>
</feature>
<feature type="region of interest" description="Disordered" evidence="1">
    <location>
        <begin position="351"/>
        <end position="383"/>
    </location>
</feature>
<reference evidence="4 5" key="1">
    <citation type="journal article" date="2024" name="Science">
        <title>Giant polyketide synthase enzymes in the biosynthesis of giant marine polyether toxins.</title>
        <authorList>
            <person name="Fallon T.R."/>
            <person name="Shende V.V."/>
            <person name="Wierzbicki I.H."/>
            <person name="Pendleton A.L."/>
            <person name="Watervoot N.F."/>
            <person name="Auber R.P."/>
            <person name="Gonzalez D.J."/>
            <person name="Wisecaver J.H."/>
            <person name="Moore B.S."/>
        </authorList>
    </citation>
    <scope>NUCLEOTIDE SEQUENCE [LARGE SCALE GENOMIC DNA]</scope>
    <source>
        <strain evidence="4 5">12B1</strain>
    </source>
</reference>
<feature type="domain" description="Myb-like" evidence="2">
    <location>
        <begin position="543"/>
        <end position="593"/>
    </location>
</feature>
<dbReference type="InterPro" id="IPR009057">
    <property type="entry name" value="Homeodomain-like_sf"/>
</dbReference>
<dbReference type="InterPro" id="IPR050560">
    <property type="entry name" value="MYB_TF"/>
</dbReference>
<dbReference type="Gene3D" id="1.10.10.60">
    <property type="entry name" value="Homeodomain-like"/>
    <property type="match status" value="2"/>
</dbReference>
<evidence type="ECO:0000313" key="5">
    <source>
        <dbReference type="Proteomes" id="UP001515480"/>
    </source>
</evidence>
<protein>
    <submittedName>
        <fullName evidence="4">Uncharacterized protein</fullName>
    </submittedName>
</protein>
<name>A0AB34J6S4_PRYPA</name>
<evidence type="ECO:0000256" key="1">
    <source>
        <dbReference type="SAM" id="MobiDB-lite"/>
    </source>
</evidence>
<dbReference type="SMART" id="SM00717">
    <property type="entry name" value="SANT"/>
    <property type="match status" value="2"/>
</dbReference>
<dbReference type="InterPro" id="IPR001005">
    <property type="entry name" value="SANT/Myb"/>
</dbReference>
<feature type="region of interest" description="Disordered" evidence="1">
    <location>
        <begin position="711"/>
        <end position="757"/>
    </location>
</feature>
<feature type="compositionally biased region" description="Low complexity" evidence="1">
    <location>
        <begin position="39"/>
        <end position="66"/>
    </location>
</feature>
<accession>A0AB34J6S4</accession>
<dbReference type="PANTHER" id="PTHR45614">
    <property type="entry name" value="MYB PROTEIN-RELATED"/>
    <property type="match status" value="1"/>
</dbReference>
<comment type="caution">
    <text evidence="4">The sequence shown here is derived from an EMBL/GenBank/DDBJ whole genome shotgun (WGS) entry which is preliminary data.</text>
</comment>
<feature type="compositionally biased region" description="Basic residues" evidence="1">
    <location>
        <begin position="493"/>
        <end position="502"/>
    </location>
</feature>
<gene>
    <name evidence="4" type="ORF">AB1Y20_005595</name>
</gene>
<feature type="region of interest" description="Disordered" evidence="1">
    <location>
        <begin position="1"/>
        <end position="128"/>
    </location>
</feature>
<dbReference type="GO" id="GO:0005634">
    <property type="term" value="C:nucleus"/>
    <property type="evidence" value="ECO:0007669"/>
    <property type="project" value="TreeGrafter"/>
</dbReference>
<feature type="compositionally biased region" description="Basic and acidic residues" evidence="1">
    <location>
        <begin position="533"/>
        <end position="546"/>
    </location>
</feature>
<dbReference type="GO" id="GO:0000981">
    <property type="term" value="F:DNA-binding transcription factor activity, RNA polymerase II-specific"/>
    <property type="evidence" value="ECO:0007669"/>
    <property type="project" value="TreeGrafter"/>
</dbReference>
<proteinExistence type="predicted"/>